<dbReference type="STRING" id="320771.Cflav_PD4718"/>
<keyword evidence="2 3" id="KW-0143">Chaperone</keyword>
<gene>
    <name evidence="3" type="primary">groES</name>
    <name evidence="3" type="synonym">groS</name>
    <name evidence="5" type="ORF">Cflav_PD4718</name>
</gene>
<dbReference type="OrthoDB" id="9806791at2"/>
<comment type="subunit">
    <text evidence="3">Heptamer of 7 subunits arranged in a ring. Interacts with the chaperonin GroEL.</text>
</comment>
<dbReference type="NCBIfam" id="NF001531">
    <property type="entry name" value="PRK00364.2-2"/>
    <property type="match status" value="1"/>
</dbReference>
<evidence type="ECO:0000256" key="1">
    <source>
        <dbReference type="ARBA" id="ARBA00006975"/>
    </source>
</evidence>
<organism evidence="5 6">
    <name type="scientific">Pedosphaera parvula (strain Ellin514)</name>
    <dbReference type="NCBI Taxonomy" id="320771"/>
    <lineage>
        <taxon>Bacteria</taxon>
        <taxon>Pseudomonadati</taxon>
        <taxon>Verrucomicrobiota</taxon>
        <taxon>Pedosphaerae</taxon>
        <taxon>Pedosphaerales</taxon>
        <taxon>Pedosphaeraceae</taxon>
        <taxon>Pedosphaera</taxon>
    </lineage>
</organism>
<dbReference type="NCBIfam" id="NF001534">
    <property type="entry name" value="PRK00364.2-5"/>
    <property type="match status" value="1"/>
</dbReference>
<dbReference type="InterPro" id="IPR018369">
    <property type="entry name" value="Chaprnonin_Cpn10_CS"/>
</dbReference>
<dbReference type="PANTHER" id="PTHR10772">
    <property type="entry name" value="10 KDA HEAT SHOCK PROTEIN"/>
    <property type="match status" value="1"/>
</dbReference>
<dbReference type="Proteomes" id="UP000003688">
    <property type="component" value="Unassembled WGS sequence"/>
</dbReference>
<dbReference type="GO" id="GO:0051082">
    <property type="term" value="F:unfolded protein binding"/>
    <property type="evidence" value="ECO:0007669"/>
    <property type="project" value="TreeGrafter"/>
</dbReference>
<dbReference type="PRINTS" id="PR00297">
    <property type="entry name" value="CHAPERONIN10"/>
</dbReference>
<comment type="subcellular location">
    <subcellularLocation>
        <location evidence="3">Cytoplasm</location>
    </subcellularLocation>
</comment>
<dbReference type="RefSeq" id="WP_007414212.1">
    <property type="nucleotide sequence ID" value="NZ_ABOX02000008.1"/>
</dbReference>
<dbReference type="PROSITE" id="PS00681">
    <property type="entry name" value="CHAPERONINS_CPN10"/>
    <property type="match status" value="1"/>
</dbReference>
<dbReference type="SMART" id="SM00883">
    <property type="entry name" value="Cpn10"/>
    <property type="match status" value="1"/>
</dbReference>
<dbReference type="Pfam" id="PF00166">
    <property type="entry name" value="Cpn10"/>
    <property type="match status" value="1"/>
</dbReference>
<dbReference type="EMBL" id="ABOX02000008">
    <property type="protein sequence ID" value="EEF61678.1"/>
    <property type="molecule type" value="Genomic_DNA"/>
</dbReference>
<dbReference type="GO" id="GO:0046872">
    <property type="term" value="F:metal ion binding"/>
    <property type="evidence" value="ECO:0007669"/>
    <property type="project" value="TreeGrafter"/>
</dbReference>
<dbReference type="FunFam" id="2.30.33.40:FF:000001">
    <property type="entry name" value="10 kDa chaperonin"/>
    <property type="match status" value="1"/>
</dbReference>
<dbReference type="GO" id="GO:0044183">
    <property type="term" value="F:protein folding chaperone"/>
    <property type="evidence" value="ECO:0007669"/>
    <property type="project" value="InterPro"/>
</dbReference>
<evidence type="ECO:0000256" key="3">
    <source>
        <dbReference type="HAMAP-Rule" id="MF_00580"/>
    </source>
</evidence>
<keyword evidence="3" id="KW-0963">Cytoplasm</keyword>
<comment type="similarity">
    <text evidence="1 3 4">Belongs to the GroES chaperonin family.</text>
</comment>
<evidence type="ECO:0000313" key="5">
    <source>
        <dbReference type="EMBL" id="EEF61678.1"/>
    </source>
</evidence>
<dbReference type="InterPro" id="IPR011032">
    <property type="entry name" value="GroES-like_sf"/>
</dbReference>
<dbReference type="GO" id="GO:0005737">
    <property type="term" value="C:cytoplasm"/>
    <property type="evidence" value="ECO:0007669"/>
    <property type="project" value="UniProtKB-SubCell"/>
</dbReference>
<dbReference type="HAMAP" id="MF_00580">
    <property type="entry name" value="CH10"/>
    <property type="match status" value="1"/>
</dbReference>
<sequence length="97" mass="10525">MALNVKPLGDRILVEAVEEKETKKGGIIIPDSAKEKPMESIVVALGTGKTDDNGKKVPFEVKKGDRVLVSKYGGTEIKLDGKEYKILNSDDILAVLE</sequence>
<comment type="caution">
    <text evidence="5">The sequence shown here is derived from an EMBL/GenBank/DDBJ whole genome shotgun (WGS) entry which is preliminary data.</text>
</comment>
<dbReference type="AlphaFoldDB" id="B9XEG4"/>
<evidence type="ECO:0000256" key="2">
    <source>
        <dbReference type="ARBA" id="ARBA00023186"/>
    </source>
</evidence>
<name>B9XEG4_PEDPL</name>
<reference evidence="5 6" key="1">
    <citation type="journal article" date="2011" name="J. Bacteriol.">
        <title>Genome sequence of 'Pedosphaera parvula' Ellin514, an aerobic Verrucomicrobial isolate from pasture soil.</title>
        <authorList>
            <person name="Kant R."/>
            <person name="van Passel M.W."/>
            <person name="Sangwan P."/>
            <person name="Palva A."/>
            <person name="Lucas S."/>
            <person name="Copeland A."/>
            <person name="Lapidus A."/>
            <person name="Glavina Del Rio T."/>
            <person name="Dalin E."/>
            <person name="Tice H."/>
            <person name="Bruce D."/>
            <person name="Goodwin L."/>
            <person name="Pitluck S."/>
            <person name="Chertkov O."/>
            <person name="Larimer F.W."/>
            <person name="Land M.L."/>
            <person name="Hauser L."/>
            <person name="Brettin T.S."/>
            <person name="Detter J.C."/>
            <person name="Han S."/>
            <person name="de Vos W.M."/>
            <person name="Janssen P.H."/>
            <person name="Smidt H."/>
        </authorList>
    </citation>
    <scope>NUCLEOTIDE SEQUENCE [LARGE SCALE GENOMIC DNA]</scope>
    <source>
        <strain evidence="5 6">Ellin514</strain>
    </source>
</reference>
<dbReference type="CDD" id="cd00320">
    <property type="entry name" value="cpn10"/>
    <property type="match status" value="1"/>
</dbReference>
<accession>B9XEG4</accession>
<evidence type="ECO:0000313" key="6">
    <source>
        <dbReference type="Proteomes" id="UP000003688"/>
    </source>
</evidence>
<proteinExistence type="inferred from homology"/>
<dbReference type="PANTHER" id="PTHR10772:SF63">
    <property type="entry name" value="20 KDA CHAPERONIN, CHLOROPLASTIC"/>
    <property type="match status" value="1"/>
</dbReference>
<dbReference type="InterPro" id="IPR020818">
    <property type="entry name" value="Chaperonin_GroES"/>
</dbReference>
<dbReference type="NCBIfam" id="NF001533">
    <property type="entry name" value="PRK00364.2-4"/>
    <property type="match status" value="1"/>
</dbReference>
<dbReference type="SUPFAM" id="SSF50129">
    <property type="entry name" value="GroES-like"/>
    <property type="match status" value="1"/>
</dbReference>
<protein>
    <recommendedName>
        <fullName evidence="3">Co-chaperonin GroES</fullName>
    </recommendedName>
    <alternativeName>
        <fullName evidence="3">10 kDa chaperonin</fullName>
    </alternativeName>
    <alternativeName>
        <fullName evidence="3">Chaperonin-10</fullName>
        <shortName evidence="3">Cpn10</shortName>
    </alternativeName>
</protein>
<keyword evidence="6" id="KW-1185">Reference proteome</keyword>
<dbReference type="GO" id="GO:0005524">
    <property type="term" value="F:ATP binding"/>
    <property type="evidence" value="ECO:0007669"/>
    <property type="project" value="InterPro"/>
</dbReference>
<dbReference type="GO" id="GO:0051087">
    <property type="term" value="F:protein-folding chaperone binding"/>
    <property type="evidence" value="ECO:0007669"/>
    <property type="project" value="TreeGrafter"/>
</dbReference>
<evidence type="ECO:0000256" key="4">
    <source>
        <dbReference type="RuleBase" id="RU000535"/>
    </source>
</evidence>
<dbReference type="Gene3D" id="2.30.33.40">
    <property type="entry name" value="GroES chaperonin"/>
    <property type="match status" value="1"/>
</dbReference>
<dbReference type="InterPro" id="IPR037124">
    <property type="entry name" value="Chaperonin_GroES_sf"/>
</dbReference>
<comment type="function">
    <text evidence="3 4">Together with the chaperonin GroEL, plays an essential role in assisting protein folding. The GroEL-GroES system forms a nano-cage that allows encapsulation of the non-native substrate proteins and provides a physical environment optimized to promote and accelerate protein folding. GroES binds to the apical surface of the GroEL ring, thereby capping the opening of the GroEL channel.</text>
</comment>